<feature type="region of interest" description="Disordered" evidence="1">
    <location>
        <begin position="266"/>
        <end position="291"/>
    </location>
</feature>
<keyword evidence="3" id="KW-1185">Reference proteome</keyword>
<dbReference type="AlphaFoldDB" id="A0AAW1NTE3"/>
<evidence type="ECO:0000313" key="3">
    <source>
        <dbReference type="Proteomes" id="UP001465755"/>
    </source>
</evidence>
<reference evidence="2 3" key="1">
    <citation type="journal article" date="2024" name="Nat. Commun.">
        <title>Phylogenomics reveals the evolutionary origins of lichenization in chlorophyte algae.</title>
        <authorList>
            <person name="Puginier C."/>
            <person name="Libourel C."/>
            <person name="Otte J."/>
            <person name="Skaloud P."/>
            <person name="Haon M."/>
            <person name="Grisel S."/>
            <person name="Petersen M."/>
            <person name="Berrin J.G."/>
            <person name="Delaux P.M."/>
            <person name="Dal Grande F."/>
            <person name="Keller J."/>
        </authorList>
    </citation>
    <scope>NUCLEOTIDE SEQUENCE [LARGE SCALE GENOMIC DNA]</scope>
    <source>
        <strain evidence="2 3">SAG 2036</strain>
    </source>
</reference>
<feature type="region of interest" description="Disordered" evidence="1">
    <location>
        <begin position="420"/>
        <end position="474"/>
    </location>
</feature>
<comment type="caution">
    <text evidence="2">The sequence shown here is derived from an EMBL/GenBank/DDBJ whole genome shotgun (WGS) entry which is preliminary data.</text>
</comment>
<dbReference type="Proteomes" id="UP001465755">
    <property type="component" value="Unassembled WGS sequence"/>
</dbReference>
<name>A0AAW1NTE3_9CHLO</name>
<evidence type="ECO:0000256" key="1">
    <source>
        <dbReference type="SAM" id="MobiDB-lite"/>
    </source>
</evidence>
<protein>
    <submittedName>
        <fullName evidence="2">Uncharacterized protein</fullName>
    </submittedName>
</protein>
<feature type="compositionally biased region" description="Low complexity" evidence="1">
    <location>
        <begin position="420"/>
        <end position="429"/>
    </location>
</feature>
<organism evidence="2 3">
    <name type="scientific">Symbiochloris irregularis</name>
    <dbReference type="NCBI Taxonomy" id="706552"/>
    <lineage>
        <taxon>Eukaryota</taxon>
        <taxon>Viridiplantae</taxon>
        <taxon>Chlorophyta</taxon>
        <taxon>core chlorophytes</taxon>
        <taxon>Trebouxiophyceae</taxon>
        <taxon>Trebouxiales</taxon>
        <taxon>Trebouxiaceae</taxon>
        <taxon>Symbiochloris</taxon>
    </lineage>
</organism>
<evidence type="ECO:0000313" key="2">
    <source>
        <dbReference type="EMBL" id="KAK9793744.1"/>
    </source>
</evidence>
<proteinExistence type="predicted"/>
<accession>A0AAW1NTE3</accession>
<sequence>MLSSGKGLLRGIKLEPGTEAAGDTYRCQASGDLASLPTLESAIDCPAQQDPDQQVVPASDMNLASMYQRRSVIRDLWAANDAYTEACGTGQSVFEGAFVCLAPPHTQNGKPQMLQVLKSHGTCQDNIRELELHSRDNGTRRVRVDQLSDYPMTARKDLPDRRLGAELDELRWHLSSQDCCRPLTVGLVASVTQRMTQACLYTWSQVADKAAALDKMLSRPGPDVMNRVDRDFEPVRQQLEDLRSIAAHGTPHTHLATKAEGLQAAADSNKDGRPCSGGAFERLSPDDLKGLNPPLPSAEPLAEAVTVPQVDTSSTTQSPACQAIAPYDPATAAAAAIAPPWLAQQPTAEVQVVQAQAMQAQQQWDWNAWNQYQSANLQYSQWPGYNPYQPAYYGANAQAWQYHQGYGYAQPQAAAAASWQGWTNPAAQPTRPPMPPSVAHPSTAAAMTASLPAPDPQGLPKRRPPGTLRRGSCG</sequence>
<gene>
    <name evidence="2" type="ORF">WJX73_008512</name>
</gene>
<dbReference type="EMBL" id="JALJOQ010000147">
    <property type="protein sequence ID" value="KAK9793744.1"/>
    <property type="molecule type" value="Genomic_DNA"/>
</dbReference>